<dbReference type="STRING" id="111015.AXF14_07900"/>
<proteinExistence type="predicted"/>
<dbReference type="PANTHER" id="PTHR40037:SF1">
    <property type="entry name" value="PHOSPHOESTERASE SAOUHSC_00951-RELATED"/>
    <property type="match status" value="1"/>
</dbReference>
<dbReference type="AlphaFoldDB" id="A0A0X8JFE2"/>
<dbReference type="Pfam" id="PF13563">
    <property type="entry name" value="2_5_RNA_ligase2"/>
    <property type="match status" value="1"/>
</dbReference>
<dbReference type="EMBL" id="CP014228">
    <property type="protein sequence ID" value="AMD87522.1"/>
    <property type="molecule type" value="Genomic_DNA"/>
</dbReference>
<dbReference type="KEGG" id="ard:AXF14_07900"/>
<dbReference type="SUPFAM" id="SSF55144">
    <property type="entry name" value="LigT-like"/>
    <property type="match status" value="1"/>
</dbReference>
<protein>
    <recommendedName>
        <fullName evidence="3">2'-5' RNA ligase</fullName>
    </recommendedName>
</protein>
<reference evidence="2" key="1">
    <citation type="submission" date="2016-02" db="EMBL/GenBank/DDBJ databases">
        <authorList>
            <person name="Holder M.E."/>
            <person name="Ajami N.J."/>
            <person name="Petrosino J.F."/>
        </authorList>
    </citation>
    <scope>NUCLEOTIDE SEQUENCE [LARGE SCALE GENOMIC DNA]</scope>
    <source>
        <strain evidence="2">CCUG 36733</strain>
    </source>
</reference>
<dbReference type="RefSeq" id="WP_067942267.1">
    <property type="nucleotide sequence ID" value="NZ_CP014228.1"/>
</dbReference>
<dbReference type="Proteomes" id="UP000065220">
    <property type="component" value="Chromosome"/>
</dbReference>
<keyword evidence="2" id="KW-1185">Reference proteome</keyword>
<name>A0A0X8JFE2_ACTRD</name>
<dbReference type="InterPro" id="IPR050580">
    <property type="entry name" value="2H_phosphoesterase_YjcG-like"/>
</dbReference>
<accession>A0A0X8JFE2</accession>
<dbReference type="InterPro" id="IPR009097">
    <property type="entry name" value="Cyclic_Pdiesterase"/>
</dbReference>
<dbReference type="OrthoDB" id="358773at2"/>
<organism evidence="1 2">
    <name type="scientific">Actinomyces radicidentis</name>
    <dbReference type="NCBI Taxonomy" id="111015"/>
    <lineage>
        <taxon>Bacteria</taxon>
        <taxon>Bacillati</taxon>
        <taxon>Actinomycetota</taxon>
        <taxon>Actinomycetes</taxon>
        <taxon>Actinomycetales</taxon>
        <taxon>Actinomycetaceae</taxon>
        <taxon>Actinomyces</taxon>
    </lineage>
</organism>
<evidence type="ECO:0000313" key="1">
    <source>
        <dbReference type="EMBL" id="AMD87522.1"/>
    </source>
</evidence>
<sequence>MDLPTPSPQQRVLGVTVPVPEPWASRVRLVRATAGDPLARSIGPHVTVLPPTLVQQELVEVAEKHLASVASRTPPFVVELAGTDDFRPASPVVYLDVARGREDLDALQRAVRDEHGPLARDLRFRFHPHVTLAHEVGHEALDAAAAAGESITAEFVVDRLELRALADDGSWDLLRTVPLSGSPTP</sequence>
<dbReference type="Gene3D" id="3.90.1140.10">
    <property type="entry name" value="Cyclic phosphodiesterase"/>
    <property type="match status" value="1"/>
</dbReference>
<evidence type="ECO:0008006" key="3">
    <source>
        <dbReference type="Google" id="ProtNLM"/>
    </source>
</evidence>
<gene>
    <name evidence="1" type="ORF">AXF14_07900</name>
</gene>
<dbReference type="PANTHER" id="PTHR40037">
    <property type="entry name" value="PHOSPHOESTERASE YJCG-RELATED"/>
    <property type="match status" value="1"/>
</dbReference>
<evidence type="ECO:0000313" key="2">
    <source>
        <dbReference type="Proteomes" id="UP000065220"/>
    </source>
</evidence>